<dbReference type="NCBIfam" id="NF006719">
    <property type="entry name" value="PRK09257.1"/>
    <property type="match status" value="1"/>
</dbReference>
<dbReference type="InterPro" id="IPR004839">
    <property type="entry name" value="Aminotransferase_I/II_large"/>
</dbReference>
<dbReference type="Gene3D" id="3.40.640.10">
    <property type="entry name" value="Type I PLP-dependent aspartate aminotransferase-like (Major domain)"/>
    <property type="match status" value="1"/>
</dbReference>
<dbReference type="GO" id="GO:0030170">
    <property type="term" value="F:pyridoxal phosphate binding"/>
    <property type="evidence" value="ECO:0007669"/>
    <property type="project" value="InterPro"/>
</dbReference>
<dbReference type="Pfam" id="PF00155">
    <property type="entry name" value="Aminotran_1_2"/>
    <property type="match status" value="1"/>
</dbReference>
<evidence type="ECO:0000313" key="10">
    <source>
        <dbReference type="Proteomes" id="UP000028631"/>
    </source>
</evidence>
<dbReference type="EMBL" id="JPQU01000026">
    <property type="protein sequence ID" value="KFE56514.1"/>
    <property type="molecule type" value="Genomic_DNA"/>
</dbReference>
<keyword evidence="4 7" id="KW-0032">Aminotransferase</keyword>
<name>A0A085VM51_PSESX</name>
<comment type="caution">
    <text evidence="9">The sequence shown here is derived from an EMBL/GenBank/DDBJ whole genome shotgun (WGS) entry which is preliminary data.</text>
</comment>
<keyword evidence="6" id="KW-0663">Pyridoxal phosphate</keyword>
<dbReference type="FunFam" id="3.90.1150.10:FF:000001">
    <property type="entry name" value="Aspartate aminotransferase"/>
    <property type="match status" value="1"/>
</dbReference>
<dbReference type="PRINTS" id="PR00799">
    <property type="entry name" value="TRANSAMINASE"/>
</dbReference>
<dbReference type="Gene3D" id="3.90.1150.10">
    <property type="entry name" value="Aspartate Aminotransferase, domain 1"/>
    <property type="match status" value="1"/>
</dbReference>
<proteinExistence type="inferred from homology"/>
<dbReference type="RefSeq" id="WP_032627585.1">
    <property type="nucleotide sequence ID" value="NZ_JPQU01000026.1"/>
</dbReference>
<evidence type="ECO:0000256" key="7">
    <source>
        <dbReference type="RuleBase" id="RU000481"/>
    </source>
</evidence>
<dbReference type="FunFam" id="3.40.640.10:FF:000015">
    <property type="entry name" value="Aspartate aminotransferase"/>
    <property type="match status" value="1"/>
</dbReference>
<dbReference type="InterPro" id="IPR000796">
    <property type="entry name" value="Asp_trans"/>
</dbReference>
<dbReference type="PATRIC" id="fig|317.175.peg.1755"/>
<dbReference type="InterPro" id="IPR004838">
    <property type="entry name" value="NHTrfase_class1_PyrdxlP-BS"/>
</dbReference>
<evidence type="ECO:0000256" key="5">
    <source>
        <dbReference type="ARBA" id="ARBA00022679"/>
    </source>
</evidence>
<dbReference type="Proteomes" id="UP000028631">
    <property type="component" value="Unassembled WGS sequence"/>
</dbReference>
<accession>A0A085VM51</accession>
<reference evidence="9 10" key="1">
    <citation type="submission" date="2014-07" db="EMBL/GenBank/DDBJ databases">
        <title>Draft Genome Sequences of Environmental Pseudomonas syringae strains.</title>
        <authorList>
            <person name="Baltrus D.A."/>
            <person name="Berge O."/>
            <person name="Morris C."/>
        </authorList>
    </citation>
    <scope>NUCLEOTIDE SEQUENCE [LARGE SCALE GENOMIC DNA]</scope>
    <source>
        <strain evidence="9 10">GAW0119</strain>
    </source>
</reference>
<dbReference type="InterPro" id="IPR015424">
    <property type="entry name" value="PyrdxlP-dep_Trfase"/>
</dbReference>
<keyword evidence="10" id="KW-1185">Reference proteome</keyword>
<dbReference type="GO" id="GO:0004838">
    <property type="term" value="F:L-tyrosine-2-oxoglutarate transaminase activity"/>
    <property type="evidence" value="ECO:0007669"/>
    <property type="project" value="TreeGrafter"/>
</dbReference>
<dbReference type="PANTHER" id="PTHR11879">
    <property type="entry name" value="ASPARTATE AMINOTRANSFERASE"/>
    <property type="match status" value="1"/>
</dbReference>
<evidence type="ECO:0000256" key="4">
    <source>
        <dbReference type="ARBA" id="ARBA00022576"/>
    </source>
</evidence>
<dbReference type="GO" id="GO:0042802">
    <property type="term" value="F:identical protein binding"/>
    <property type="evidence" value="ECO:0007669"/>
    <property type="project" value="TreeGrafter"/>
</dbReference>
<dbReference type="PROSITE" id="PS00105">
    <property type="entry name" value="AA_TRANSFER_CLASS_1"/>
    <property type="match status" value="1"/>
</dbReference>
<dbReference type="PANTHER" id="PTHR11879:SF37">
    <property type="entry name" value="AROMATIC-AMINO-ACID AMINOTRANSFERASE"/>
    <property type="match status" value="1"/>
</dbReference>
<comment type="cofactor">
    <cofactor evidence="1 7">
        <name>pyridoxal 5'-phosphate</name>
        <dbReference type="ChEBI" id="CHEBI:597326"/>
    </cofactor>
</comment>
<dbReference type="GO" id="GO:0005829">
    <property type="term" value="C:cytosol"/>
    <property type="evidence" value="ECO:0007669"/>
    <property type="project" value="TreeGrafter"/>
</dbReference>
<dbReference type="InterPro" id="IPR015422">
    <property type="entry name" value="PyrdxlP-dep_Trfase_small"/>
</dbReference>
<dbReference type="EC" id="2.6.1.-" evidence="7"/>
<feature type="domain" description="Aminotransferase class I/classII large" evidence="8">
    <location>
        <begin position="28"/>
        <end position="393"/>
    </location>
</feature>
<keyword evidence="5 7" id="KW-0808">Transferase</keyword>
<protein>
    <recommendedName>
        <fullName evidence="7">Aminotransferase</fullName>
        <ecNumber evidence="7">2.6.1.-</ecNumber>
    </recommendedName>
</protein>
<evidence type="ECO:0000256" key="6">
    <source>
        <dbReference type="ARBA" id="ARBA00022898"/>
    </source>
</evidence>
<dbReference type="InterPro" id="IPR015421">
    <property type="entry name" value="PyrdxlP-dep_Trfase_major"/>
</dbReference>
<dbReference type="OrthoDB" id="9766445at2"/>
<dbReference type="GO" id="GO:0033585">
    <property type="term" value="P:L-phenylalanine biosynthetic process from chorismate via phenylpyruvate"/>
    <property type="evidence" value="ECO:0007669"/>
    <property type="project" value="TreeGrafter"/>
</dbReference>
<comment type="subunit">
    <text evidence="3">Homodimer.</text>
</comment>
<comment type="similarity">
    <text evidence="2 7">Belongs to the class-I pyridoxal-phosphate-dependent aminotransferase family.</text>
</comment>
<evidence type="ECO:0000256" key="2">
    <source>
        <dbReference type="ARBA" id="ARBA00007441"/>
    </source>
</evidence>
<dbReference type="CDD" id="cd00609">
    <property type="entry name" value="AAT_like"/>
    <property type="match status" value="1"/>
</dbReference>
<gene>
    <name evidence="9" type="ORF">IV01_08470</name>
</gene>
<evidence type="ECO:0000313" key="9">
    <source>
        <dbReference type="EMBL" id="KFE56514.1"/>
    </source>
</evidence>
<evidence type="ECO:0000259" key="8">
    <source>
        <dbReference type="Pfam" id="PF00155"/>
    </source>
</evidence>
<organism evidence="9 10">
    <name type="scientific">Pseudomonas syringae</name>
    <dbReference type="NCBI Taxonomy" id="317"/>
    <lineage>
        <taxon>Bacteria</taxon>
        <taxon>Pseudomonadati</taxon>
        <taxon>Pseudomonadota</taxon>
        <taxon>Gammaproteobacteria</taxon>
        <taxon>Pseudomonadales</taxon>
        <taxon>Pseudomonadaceae</taxon>
        <taxon>Pseudomonas</taxon>
    </lineage>
</organism>
<sequence length="399" mass="43314">MFAHVESYGGDPILSLMDAFHKDPNAAKVNLSIGLYYDAQGRIPRLASAVEAQRQLLEGPQGPCVYLPMEGLDSYRRGVQELLFGAQHPVLLAGRIATIQTVGGSGALKVGADFLKSAYPDSQVWVSDPTWENHHALFGGAGFKVNTYPYFDAATGGVNFEGMLGALQTLPAHSIVLLHPCCHNPTGADLSVAQWDQLIPLIAERQLIPFLDTAYQGFGEGMERDAYAIRAMTDAGLTVLVSNSFSKIFSLYGERVGGLSVVCPDAGMADKVLGQLKATVRRNYSSPPKHGALVVSAVLNDPQLRNQWLAEVEAMRLRIIDMRQQLVAALKVKMPQRDFSYILRQSGMFSYTGFSSAQVDRLRSEHAVYLISSGRVCMAGLNEQNLGKVVDAFASVCEG</sequence>
<dbReference type="AlphaFoldDB" id="A0A085VM51"/>
<evidence type="ECO:0000256" key="3">
    <source>
        <dbReference type="ARBA" id="ARBA00011738"/>
    </source>
</evidence>
<dbReference type="SUPFAM" id="SSF53383">
    <property type="entry name" value="PLP-dependent transferases"/>
    <property type="match status" value="1"/>
</dbReference>
<evidence type="ECO:0000256" key="1">
    <source>
        <dbReference type="ARBA" id="ARBA00001933"/>
    </source>
</evidence>